<name>B7P7U2_IXOSC</name>
<evidence type="ECO:0000313" key="9">
    <source>
        <dbReference type="Proteomes" id="UP000001555"/>
    </source>
</evidence>
<keyword evidence="3" id="KW-0418">Kinase</keyword>
<dbReference type="PANTHER" id="PTHR11042">
    <property type="entry name" value="EUKARYOTIC TRANSLATION INITIATION FACTOR 2-ALPHA KINASE EIF2-ALPHA KINASE -RELATED"/>
    <property type="match status" value="1"/>
</dbReference>
<reference evidence="8" key="2">
    <citation type="submission" date="2020-05" db="UniProtKB">
        <authorList>
            <consortium name="EnsemblMetazoa"/>
        </authorList>
    </citation>
    <scope>IDENTIFICATION</scope>
    <source>
        <strain evidence="8">wikel</strain>
    </source>
</reference>
<keyword evidence="9" id="KW-1185">Reference proteome</keyword>
<dbReference type="PROSITE" id="PS50011">
    <property type="entry name" value="PROTEIN_KINASE_DOM"/>
    <property type="match status" value="1"/>
</dbReference>
<comment type="similarity">
    <text evidence="5">Belongs to the protein kinase superfamily. Ser/Thr protein kinase family. GCN2 subfamily.</text>
</comment>
<dbReference type="VEuPathDB" id="VectorBase:ISCI002121"/>
<evidence type="ECO:0000256" key="1">
    <source>
        <dbReference type="ARBA" id="ARBA00022679"/>
    </source>
</evidence>
<sequence>MEYGGPWTLEHILEQGPLRLQETLRFGRQTASALHYCHRCNVLHLDVKPSNILVHNADCKLADFGSSAIRGTKPKAREDI</sequence>
<dbReference type="InterPro" id="IPR011009">
    <property type="entry name" value="Kinase-like_dom_sf"/>
</dbReference>
<evidence type="ECO:0000256" key="4">
    <source>
        <dbReference type="ARBA" id="ARBA00022840"/>
    </source>
</evidence>
<protein>
    <submittedName>
        <fullName evidence="7 8">C-mos, putative</fullName>
        <ecNumber evidence="7">2.7.11.1</ecNumber>
    </submittedName>
</protein>
<evidence type="ECO:0000259" key="6">
    <source>
        <dbReference type="PROSITE" id="PS50011"/>
    </source>
</evidence>
<dbReference type="OrthoDB" id="6489419at2759"/>
<reference evidence="7 9" key="1">
    <citation type="submission" date="2008-03" db="EMBL/GenBank/DDBJ databases">
        <title>Annotation of Ixodes scapularis.</title>
        <authorList>
            <consortium name="Ixodes scapularis Genome Project Consortium"/>
            <person name="Caler E."/>
            <person name="Hannick L.I."/>
            <person name="Bidwell S."/>
            <person name="Joardar V."/>
            <person name="Thiagarajan M."/>
            <person name="Amedeo P."/>
            <person name="Galinsky K.J."/>
            <person name="Schobel S."/>
            <person name="Inman J."/>
            <person name="Hostetler J."/>
            <person name="Miller J."/>
            <person name="Hammond M."/>
            <person name="Megy K."/>
            <person name="Lawson D."/>
            <person name="Kodira C."/>
            <person name="Sutton G."/>
            <person name="Meyer J."/>
            <person name="Hill C.A."/>
            <person name="Birren B."/>
            <person name="Nene V."/>
            <person name="Collins F."/>
            <person name="Alarcon-Chaidez F."/>
            <person name="Wikel S."/>
            <person name="Strausberg R."/>
        </authorList>
    </citation>
    <scope>NUCLEOTIDE SEQUENCE [LARGE SCALE GENOMIC DNA]</scope>
    <source>
        <strain evidence="9">Wikel</strain>
        <strain evidence="7">Wikel colony</strain>
    </source>
</reference>
<dbReference type="AlphaFoldDB" id="B7P7U2"/>
<dbReference type="EMBL" id="ABJB010462500">
    <property type="status" value="NOT_ANNOTATED_CDS"/>
    <property type="molecule type" value="Genomic_DNA"/>
</dbReference>
<dbReference type="SUPFAM" id="SSF56112">
    <property type="entry name" value="Protein kinase-like (PK-like)"/>
    <property type="match status" value="1"/>
</dbReference>
<dbReference type="EnsemblMetazoa" id="ISCW002121-RA">
    <property type="protein sequence ID" value="ISCW002121-PA"/>
    <property type="gene ID" value="ISCW002121"/>
</dbReference>
<organism>
    <name type="scientific">Ixodes scapularis</name>
    <name type="common">Black-legged tick</name>
    <name type="synonym">Deer tick</name>
    <dbReference type="NCBI Taxonomy" id="6945"/>
    <lineage>
        <taxon>Eukaryota</taxon>
        <taxon>Metazoa</taxon>
        <taxon>Ecdysozoa</taxon>
        <taxon>Arthropoda</taxon>
        <taxon>Chelicerata</taxon>
        <taxon>Arachnida</taxon>
        <taxon>Acari</taxon>
        <taxon>Parasitiformes</taxon>
        <taxon>Ixodida</taxon>
        <taxon>Ixodoidea</taxon>
        <taxon>Ixodidae</taxon>
        <taxon>Ixodinae</taxon>
        <taxon>Ixodes</taxon>
    </lineage>
</organism>
<dbReference type="Gene3D" id="1.10.510.10">
    <property type="entry name" value="Transferase(Phosphotransferase) domain 1"/>
    <property type="match status" value="1"/>
</dbReference>
<proteinExistence type="inferred from homology"/>
<dbReference type="InterPro" id="IPR000719">
    <property type="entry name" value="Prot_kinase_dom"/>
</dbReference>
<gene>
    <name evidence="8" type="primary">8025873</name>
    <name evidence="7" type="ORF">IscW_ISCW002121</name>
</gene>
<dbReference type="InterPro" id="IPR008271">
    <property type="entry name" value="Ser/Thr_kinase_AS"/>
</dbReference>
<dbReference type="HOGENOM" id="CLU_2592412_0_0_1"/>
<evidence type="ECO:0000313" key="8">
    <source>
        <dbReference type="EnsemblMetazoa" id="ISCW002121-PA"/>
    </source>
</evidence>
<dbReference type="STRING" id="6945.B7P7U2"/>
<dbReference type="PROSITE" id="PS00108">
    <property type="entry name" value="PROTEIN_KINASE_ST"/>
    <property type="match status" value="1"/>
</dbReference>
<dbReference type="PaxDb" id="6945-B7P7U2"/>
<keyword evidence="2" id="KW-0547">Nucleotide-binding</keyword>
<dbReference type="Proteomes" id="UP000001555">
    <property type="component" value="Unassembled WGS sequence"/>
</dbReference>
<dbReference type="EC" id="2.7.11.1" evidence="7"/>
<dbReference type="VEuPathDB" id="VectorBase:ISCP_023964"/>
<keyword evidence="1 7" id="KW-0808">Transferase</keyword>
<dbReference type="Pfam" id="PF00069">
    <property type="entry name" value="Pkinase"/>
    <property type="match status" value="1"/>
</dbReference>
<dbReference type="GO" id="GO:0004674">
    <property type="term" value="F:protein serine/threonine kinase activity"/>
    <property type="evidence" value="ECO:0007669"/>
    <property type="project" value="UniProtKB-EC"/>
</dbReference>
<dbReference type="InParanoid" id="B7P7U2"/>
<evidence type="ECO:0000256" key="3">
    <source>
        <dbReference type="ARBA" id="ARBA00022777"/>
    </source>
</evidence>
<dbReference type="EMBL" id="DS653379">
    <property type="protein sequence ID" value="EEC02664.1"/>
    <property type="molecule type" value="Genomic_DNA"/>
</dbReference>
<keyword evidence="4" id="KW-0067">ATP-binding</keyword>
<evidence type="ECO:0000313" key="7">
    <source>
        <dbReference type="EMBL" id="EEC02664.1"/>
    </source>
</evidence>
<evidence type="ECO:0000256" key="5">
    <source>
        <dbReference type="ARBA" id="ARBA00037982"/>
    </source>
</evidence>
<feature type="domain" description="Protein kinase" evidence="6">
    <location>
        <begin position="1"/>
        <end position="80"/>
    </location>
</feature>
<dbReference type="FunFam" id="1.10.510.10:FF:002960">
    <property type="match status" value="1"/>
</dbReference>
<accession>B7P7U2</accession>
<dbReference type="EMBL" id="ABJB010612345">
    <property type="status" value="NOT_ANNOTATED_CDS"/>
    <property type="molecule type" value="Genomic_DNA"/>
</dbReference>
<evidence type="ECO:0000256" key="2">
    <source>
        <dbReference type="ARBA" id="ARBA00022741"/>
    </source>
</evidence>
<dbReference type="GO" id="GO:0005524">
    <property type="term" value="F:ATP binding"/>
    <property type="evidence" value="ECO:0007669"/>
    <property type="project" value="UniProtKB-KW"/>
</dbReference>
<dbReference type="VEuPathDB" id="VectorBase:ISCW002121"/>
<dbReference type="InterPro" id="IPR050339">
    <property type="entry name" value="CC_SR_Kinase"/>
</dbReference>